<feature type="transmembrane region" description="Helical" evidence="10">
    <location>
        <begin position="403"/>
        <end position="424"/>
    </location>
</feature>
<keyword evidence="13" id="KW-1185">Reference proteome</keyword>
<comment type="caution">
    <text evidence="12">The sequence shown here is derived from an EMBL/GenBank/DDBJ whole genome shotgun (WGS) entry which is preliminary data.</text>
</comment>
<feature type="transmembrane region" description="Helical" evidence="10">
    <location>
        <begin position="436"/>
        <end position="460"/>
    </location>
</feature>
<comment type="catalytic activity">
    <reaction evidence="6">
        <text>3',5'-cyclic CMP + H2O = CMP + H(+)</text>
        <dbReference type="Rhea" id="RHEA:72675"/>
        <dbReference type="ChEBI" id="CHEBI:15377"/>
        <dbReference type="ChEBI" id="CHEBI:15378"/>
        <dbReference type="ChEBI" id="CHEBI:58003"/>
        <dbReference type="ChEBI" id="CHEBI:60377"/>
    </reaction>
    <physiologicalReaction direction="left-to-right" evidence="6">
        <dbReference type="Rhea" id="RHEA:72676"/>
    </physiologicalReaction>
</comment>
<dbReference type="SUPFAM" id="SSF56281">
    <property type="entry name" value="Metallo-hydrolase/oxidoreductase"/>
    <property type="match status" value="1"/>
</dbReference>
<dbReference type="CDD" id="cd07731">
    <property type="entry name" value="ComA-like_MBL-fold"/>
    <property type="match status" value="1"/>
</dbReference>
<feature type="transmembrane region" description="Helical" evidence="10">
    <location>
        <begin position="634"/>
        <end position="654"/>
    </location>
</feature>
<feature type="region of interest" description="Disordered" evidence="9">
    <location>
        <begin position="572"/>
        <end position="612"/>
    </location>
</feature>
<sequence>MMNRRPLLSFTICWVAGSAASCMFSGRSLLFCLAGMLLLPAIWAVSGSIRWRMAAVLIMALIAAALYWEWNEARNMSLLPEALGQRTSELYEAYVTAAGVIASPVERDGDRVDFKVKLSRIGLSQSGSYAAEVVVEGTGKGAITGPETVDTGSETGVDAESATEADKRVLAEGEVEVAGELAAVQIKLQEENEIAVAAQWQRGDRVVIEGELKQPQTARNFGGFDYRNYLLTNRIHWLLKGSGTASVTAAPPASWEPSSLLRWNDRARSVLGAEMSRLFQEPHAGYMKGLVIGIQEELNPETFKQFSQLGLTHILAISGMHVAVYVGVILFLLRRCRFTRETALTVTLLLVPVYVLLSGAGPSVIRAGLMSMIALLAARLGMLKDGMNILAASALMMLVWNPYLLLSVSFQLSFLVTAGLMVYTPLAAPLFKGLPGWLGSALSVTLIAQLVSFPLTIYYFNQFSLLSVAANLLLVPFITFLVLPLGTLALLLGRVWNAAALLTAQCAEFLNNVTFAAVEWVNGFTAGVLIWASPSFLWICLYYGLLYGLLYALKRRTEFRLVPQFMDDETRPLSELEQPEAPGNRLGKSGINSNNRSNSNNTSRNYPPNSAAAANSGRAALAFQAFPQAGPTRWFSLAAVMCAAGLALLLYRGYNAERLNGAGAISYLDVGQGDSILITTPGGAHILVDGGGTVSFGSREAWRLRRSPFEVGAKTLLPLLKQRGIHRLDAVILTHGDQDHAGGLQAVLEGIPVSALLFNGTLTGKEPYTKLMTTALAAGVRLYPVQQGMVLASDEATRLNFLWPEPPADGQALPEEVEDQNHESVVFRLEMNGRGFLFTGDMDMAAEEAILRSAQQAAFTPSRPIDVLKVAHHGSKTATSADWLAFWKPGAAVISAGVNNLYGHPNSGVLDRLADANTEIYRTDQQGEIQLRVHKKGIAVRCKLGETMK</sequence>
<dbReference type="InterPro" id="IPR052159">
    <property type="entry name" value="Competence_DNA_uptake"/>
</dbReference>
<feature type="transmembrane region" description="Helical" evidence="10">
    <location>
        <begin position="528"/>
        <end position="553"/>
    </location>
</feature>
<dbReference type="Pfam" id="PF03772">
    <property type="entry name" value="Competence"/>
    <property type="match status" value="1"/>
</dbReference>
<feature type="domain" description="Metallo-beta-lactamase" evidence="11">
    <location>
        <begin position="672"/>
        <end position="898"/>
    </location>
</feature>
<evidence type="ECO:0000256" key="1">
    <source>
        <dbReference type="ARBA" id="ARBA00004651"/>
    </source>
</evidence>
<organism evidence="12 13">
    <name type="scientific">Paenibacillus tritici</name>
    <dbReference type="NCBI Taxonomy" id="1873425"/>
    <lineage>
        <taxon>Bacteria</taxon>
        <taxon>Bacillati</taxon>
        <taxon>Bacillota</taxon>
        <taxon>Bacilli</taxon>
        <taxon>Bacillales</taxon>
        <taxon>Paenibacillaceae</taxon>
        <taxon>Paenibacillus</taxon>
    </lineage>
</organism>
<evidence type="ECO:0000259" key="11">
    <source>
        <dbReference type="SMART" id="SM00849"/>
    </source>
</evidence>
<feature type="transmembrane region" description="Helical" evidence="10">
    <location>
        <begin position="472"/>
        <end position="492"/>
    </location>
</feature>
<dbReference type="Pfam" id="PF13567">
    <property type="entry name" value="DUF4131"/>
    <property type="match status" value="1"/>
</dbReference>
<evidence type="ECO:0000256" key="2">
    <source>
        <dbReference type="ARBA" id="ARBA00022475"/>
    </source>
</evidence>
<feature type="compositionally biased region" description="Low complexity" evidence="9">
    <location>
        <begin position="592"/>
        <end position="612"/>
    </location>
</feature>
<evidence type="ECO:0000313" key="12">
    <source>
        <dbReference type="EMBL" id="NQX44621.1"/>
    </source>
</evidence>
<evidence type="ECO:0000256" key="5">
    <source>
        <dbReference type="ARBA" id="ARBA00023136"/>
    </source>
</evidence>
<dbReference type="PANTHER" id="PTHR30619">
    <property type="entry name" value="DNA INTERNALIZATION/COMPETENCE PROTEIN COMEC/REC2"/>
    <property type="match status" value="1"/>
</dbReference>
<feature type="transmembrane region" description="Helical" evidence="10">
    <location>
        <begin position="28"/>
        <end position="46"/>
    </location>
</feature>
<dbReference type="Proteomes" id="UP000711047">
    <property type="component" value="Unassembled WGS sequence"/>
</dbReference>
<dbReference type="InterPro" id="IPR035681">
    <property type="entry name" value="ComA-like_MBL"/>
</dbReference>
<dbReference type="NCBIfam" id="TIGR00360">
    <property type="entry name" value="ComEC_N-term"/>
    <property type="match status" value="1"/>
</dbReference>
<evidence type="ECO:0000313" key="13">
    <source>
        <dbReference type="Proteomes" id="UP000711047"/>
    </source>
</evidence>
<keyword evidence="3 10" id="KW-0812">Transmembrane</keyword>
<keyword evidence="5 10" id="KW-0472">Membrane</keyword>
<dbReference type="Gene3D" id="3.60.15.10">
    <property type="entry name" value="Ribonuclease Z/Hydroxyacylglutathione hydrolase-like"/>
    <property type="match status" value="1"/>
</dbReference>
<reference evidence="12 13" key="1">
    <citation type="submission" date="2020-05" db="EMBL/GenBank/DDBJ databases">
        <title>Paenibacillus glebae, sp. nov., Paenibacillus humi sp. nov., Paenibacillus pedi sp. nov., Paenibacillus terrestris sp. nov. and Paenibacillus terricola sp. nov., isolated from a forest top soil sample.</title>
        <authorList>
            <person name="Qi S."/>
            <person name="Carlier A."/>
            <person name="Cnockaert M."/>
            <person name="Vandamme P."/>
        </authorList>
    </citation>
    <scope>NUCLEOTIDE SEQUENCE [LARGE SCALE GENOMIC DNA]</scope>
    <source>
        <strain evidence="12 13">LMG 29502</strain>
    </source>
</reference>
<protein>
    <submittedName>
        <fullName evidence="12">ComEC/Rec2 family competence protein</fullName>
    </submittedName>
</protein>
<proteinExistence type="predicted"/>
<evidence type="ECO:0000256" key="6">
    <source>
        <dbReference type="ARBA" id="ARBA00034221"/>
    </source>
</evidence>
<comment type="function">
    <text evidence="7">Counteracts the endogenous Pycsar antiviral defense system. Phosphodiesterase that enables metal-dependent hydrolysis of host cyclic nucleotide Pycsar defense signals such as cCMP and cUMP.</text>
</comment>
<dbReference type="InterPro" id="IPR001279">
    <property type="entry name" value="Metallo-B-lactamas"/>
</dbReference>
<gene>
    <name evidence="12" type="ORF">HQN87_04695</name>
</gene>
<accession>A0ABX2DJ24</accession>
<feature type="transmembrane region" description="Helical" evidence="10">
    <location>
        <begin position="340"/>
        <end position="357"/>
    </location>
</feature>
<evidence type="ECO:0000256" key="3">
    <source>
        <dbReference type="ARBA" id="ARBA00022692"/>
    </source>
</evidence>
<feature type="transmembrane region" description="Helical" evidence="10">
    <location>
        <begin position="53"/>
        <end position="70"/>
    </location>
</feature>
<comment type="subcellular location">
    <subcellularLocation>
        <location evidence="1">Cell membrane</location>
        <topology evidence="1">Multi-pass membrane protein</topology>
    </subcellularLocation>
</comment>
<dbReference type="Pfam" id="PF00753">
    <property type="entry name" value="Lactamase_B"/>
    <property type="match status" value="1"/>
</dbReference>
<evidence type="ECO:0000256" key="7">
    <source>
        <dbReference type="ARBA" id="ARBA00034301"/>
    </source>
</evidence>
<dbReference type="SMART" id="SM00849">
    <property type="entry name" value="Lactamase_B"/>
    <property type="match status" value="1"/>
</dbReference>
<dbReference type="PANTHER" id="PTHR30619:SF1">
    <property type="entry name" value="RECOMBINATION PROTEIN 2"/>
    <property type="match status" value="1"/>
</dbReference>
<evidence type="ECO:0000256" key="10">
    <source>
        <dbReference type="SAM" id="Phobius"/>
    </source>
</evidence>
<name>A0ABX2DJ24_9BACL</name>
<feature type="transmembrane region" description="Helical" evidence="10">
    <location>
        <begin position="310"/>
        <end position="333"/>
    </location>
</feature>
<dbReference type="InterPro" id="IPR036866">
    <property type="entry name" value="RibonucZ/Hydroxyglut_hydro"/>
</dbReference>
<evidence type="ECO:0000256" key="9">
    <source>
        <dbReference type="SAM" id="MobiDB-lite"/>
    </source>
</evidence>
<keyword evidence="4 10" id="KW-1133">Transmembrane helix</keyword>
<dbReference type="InterPro" id="IPR004477">
    <property type="entry name" value="ComEC_N"/>
</dbReference>
<dbReference type="EMBL" id="JABMKX010000002">
    <property type="protein sequence ID" value="NQX44621.1"/>
    <property type="molecule type" value="Genomic_DNA"/>
</dbReference>
<comment type="catalytic activity">
    <reaction evidence="8">
        <text>3',5'-cyclic UMP + H2O = UMP + H(+)</text>
        <dbReference type="Rhea" id="RHEA:70575"/>
        <dbReference type="ChEBI" id="CHEBI:15377"/>
        <dbReference type="ChEBI" id="CHEBI:15378"/>
        <dbReference type="ChEBI" id="CHEBI:57865"/>
        <dbReference type="ChEBI" id="CHEBI:184387"/>
    </reaction>
    <physiologicalReaction direction="left-to-right" evidence="8">
        <dbReference type="Rhea" id="RHEA:70576"/>
    </physiologicalReaction>
</comment>
<dbReference type="PROSITE" id="PS51257">
    <property type="entry name" value="PROKAR_LIPOPROTEIN"/>
    <property type="match status" value="1"/>
</dbReference>
<dbReference type="InterPro" id="IPR025405">
    <property type="entry name" value="DUF4131"/>
</dbReference>
<keyword evidence="2" id="KW-1003">Cell membrane</keyword>
<evidence type="ECO:0000256" key="4">
    <source>
        <dbReference type="ARBA" id="ARBA00022989"/>
    </source>
</evidence>
<evidence type="ECO:0000256" key="8">
    <source>
        <dbReference type="ARBA" id="ARBA00048505"/>
    </source>
</evidence>